<name>A0A565BY99_9BRAS</name>
<dbReference type="AlphaFoldDB" id="A0A565BY99"/>
<dbReference type="EMBL" id="CABITT030000005">
    <property type="protein sequence ID" value="VVB06307.1"/>
    <property type="molecule type" value="Genomic_DNA"/>
</dbReference>
<keyword evidence="2" id="KW-1185">Reference proteome</keyword>
<reference evidence="1" key="1">
    <citation type="submission" date="2019-07" db="EMBL/GenBank/DDBJ databases">
        <authorList>
            <person name="Dittberner H."/>
        </authorList>
    </citation>
    <scope>NUCLEOTIDE SEQUENCE [LARGE SCALE GENOMIC DNA]</scope>
</reference>
<evidence type="ECO:0000313" key="2">
    <source>
        <dbReference type="Proteomes" id="UP000489600"/>
    </source>
</evidence>
<organism evidence="1 2">
    <name type="scientific">Arabis nemorensis</name>
    <dbReference type="NCBI Taxonomy" id="586526"/>
    <lineage>
        <taxon>Eukaryota</taxon>
        <taxon>Viridiplantae</taxon>
        <taxon>Streptophyta</taxon>
        <taxon>Embryophyta</taxon>
        <taxon>Tracheophyta</taxon>
        <taxon>Spermatophyta</taxon>
        <taxon>Magnoliopsida</taxon>
        <taxon>eudicotyledons</taxon>
        <taxon>Gunneridae</taxon>
        <taxon>Pentapetalae</taxon>
        <taxon>rosids</taxon>
        <taxon>malvids</taxon>
        <taxon>Brassicales</taxon>
        <taxon>Brassicaceae</taxon>
        <taxon>Arabideae</taxon>
        <taxon>Arabis</taxon>
    </lineage>
</organism>
<gene>
    <name evidence="1" type="ORF">ANE_LOCUS16751</name>
</gene>
<protein>
    <submittedName>
        <fullName evidence="1">Uncharacterized protein</fullName>
    </submittedName>
</protein>
<evidence type="ECO:0000313" key="1">
    <source>
        <dbReference type="EMBL" id="VVB06307.1"/>
    </source>
</evidence>
<accession>A0A565BY99</accession>
<sequence>MKNGLQVAYTALFVDRDCYKFAHFVNETLGVVYRIVGLEAVAAFFTLEAGEMFSEKR</sequence>
<dbReference type="Proteomes" id="UP000489600">
    <property type="component" value="Unassembled WGS sequence"/>
</dbReference>
<proteinExistence type="predicted"/>
<comment type="caution">
    <text evidence="1">The sequence shown here is derived from an EMBL/GenBank/DDBJ whole genome shotgun (WGS) entry which is preliminary data.</text>
</comment>